<sequence length="166" mass="18148">MPRVVYLIVYHTGSKGAAAHWALYVPSAANENVGKVIHVTGSPLHGYTRQFRCNYDLGKTKSYYECISLGAVSPNGVRDVTKYSDNKTSVDNPTTYTDNLEKVALQVPAPGRLAGFNPLRGTTPGNGDCQYWLDQYVRALVAEGILESSAVDALRNAPRTVNKKKK</sequence>
<organism evidence="1 2">
    <name type="scientific">Arthrobotrys musiformis</name>
    <dbReference type="NCBI Taxonomy" id="47236"/>
    <lineage>
        <taxon>Eukaryota</taxon>
        <taxon>Fungi</taxon>
        <taxon>Dikarya</taxon>
        <taxon>Ascomycota</taxon>
        <taxon>Pezizomycotina</taxon>
        <taxon>Orbiliomycetes</taxon>
        <taxon>Orbiliales</taxon>
        <taxon>Orbiliaceae</taxon>
        <taxon>Arthrobotrys</taxon>
    </lineage>
</organism>
<dbReference type="Proteomes" id="UP001370758">
    <property type="component" value="Unassembled WGS sequence"/>
</dbReference>
<evidence type="ECO:0000313" key="1">
    <source>
        <dbReference type="EMBL" id="KAK6496157.1"/>
    </source>
</evidence>
<dbReference type="InterPro" id="IPR046670">
    <property type="entry name" value="DUF6540"/>
</dbReference>
<accession>A0AAV9VTN6</accession>
<proteinExistence type="predicted"/>
<dbReference type="Pfam" id="PF20174">
    <property type="entry name" value="DUF6540"/>
    <property type="match status" value="1"/>
</dbReference>
<keyword evidence="2" id="KW-1185">Reference proteome</keyword>
<dbReference type="EMBL" id="JAVHJL010000011">
    <property type="protein sequence ID" value="KAK6496157.1"/>
    <property type="molecule type" value="Genomic_DNA"/>
</dbReference>
<gene>
    <name evidence="1" type="ORF">TWF481_002181</name>
</gene>
<name>A0AAV9VTN6_9PEZI</name>
<protein>
    <submittedName>
        <fullName evidence="1">Uncharacterized protein</fullName>
    </submittedName>
</protein>
<dbReference type="AlphaFoldDB" id="A0AAV9VTN6"/>
<evidence type="ECO:0000313" key="2">
    <source>
        <dbReference type="Proteomes" id="UP001370758"/>
    </source>
</evidence>
<comment type="caution">
    <text evidence="1">The sequence shown here is derived from an EMBL/GenBank/DDBJ whole genome shotgun (WGS) entry which is preliminary data.</text>
</comment>
<reference evidence="1 2" key="1">
    <citation type="submission" date="2023-08" db="EMBL/GenBank/DDBJ databases">
        <authorList>
            <person name="Palmer J.M."/>
        </authorList>
    </citation>
    <scope>NUCLEOTIDE SEQUENCE [LARGE SCALE GENOMIC DNA]</scope>
    <source>
        <strain evidence="1 2">TWF481</strain>
    </source>
</reference>